<dbReference type="PANTHER" id="PTHR13297">
    <property type="entry name" value="TBC1 DOMAIN FAMILY MEMBER 23-RELATED"/>
    <property type="match status" value="1"/>
</dbReference>
<evidence type="ECO:0000256" key="1">
    <source>
        <dbReference type="SAM" id="Phobius"/>
    </source>
</evidence>
<comment type="caution">
    <text evidence="3">The sequence shown here is derived from an EMBL/GenBank/DDBJ whole genome shotgun (WGS) entry which is preliminary data.</text>
</comment>
<dbReference type="GO" id="GO:0005829">
    <property type="term" value="C:cytosol"/>
    <property type="evidence" value="ECO:0007669"/>
    <property type="project" value="GOC"/>
</dbReference>
<keyword evidence="1" id="KW-0812">Transmembrane</keyword>
<keyword evidence="1" id="KW-1133">Transmembrane helix</keyword>
<dbReference type="PROSITE" id="PS50086">
    <property type="entry name" value="TBC_RABGAP"/>
    <property type="match status" value="1"/>
</dbReference>
<feature type="domain" description="Rab-GAP TBC" evidence="2">
    <location>
        <begin position="19"/>
        <end position="199"/>
    </location>
</feature>
<keyword evidence="4" id="KW-1185">Reference proteome</keyword>
<dbReference type="AlphaFoldDB" id="A0A8S1MYL5"/>
<dbReference type="GO" id="GO:0099041">
    <property type="term" value="P:vesicle tethering to Golgi"/>
    <property type="evidence" value="ECO:0007669"/>
    <property type="project" value="TreeGrafter"/>
</dbReference>
<dbReference type="OrthoDB" id="290141at2759"/>
<dbReference type="InterPro" id="IPR000195">
    <property type="entry name" value="Rab-GAP-TBC_dom"/>
</dbReference>
<name>A0A8S1MYL5_9CILI</name>
<sequence>MRSRSENQKIQISQIISKANYLYTRAIMWPKLMDIDLKMIHPIQSVLLNQQNQRVIKFDVIRTRGNLLDQNLKTQLEQLLTYYVISNKISYKQGLHEIAAPFIIFLQAGLEISVIYSMFNEFIRRYMTNFFDNDYSGIQSILCVYNLLLKYHDMELYNTLSLHDISPQLYAIPWFITLCINKASFPIAQMIIENTILINDRYFIFSFNIAIVIYKKKEILQIKPDNLPYFLSKIILDDEKIYYDIIKIALKIHTYTPKQFWIYLDSLNLFNHHAKPIFLEQEKQPLLELIQISPYEVQDMINQHILFTEKWEIQDLNHPQVQKIKQIFSKQIYNPQQPVLIFDCLDDEVKYKIALNTLVHIVDLSKQNLQKILQQIFNFKMTNKLWICLLTNKDNEHIFNPIYIALQDANTKYICKCDKKQFIELYELQI</sequence>
<dbReference type="PANTHER" id="PTHR13297:SF5">
    <property type="entry name" value="TBC1 DOMAIN FAMILY MEMBER 23"/>
    <property type="match status" value="1"/>
</dbReference>
<protein>
    <recommendedName>
        <fullName evidence="2">Rab-GAP TBC domain-containing protein</fullName>
    </recommendedName>
</protein>
<keyword evidence="1" id="KW-0472">Membrane</keyword>
<evidence type="ECO:0000313" key="4">
    <source>
        <dbReference type="Proteomes" id="UP000692954"/>
    </source>
</evidence>
<dbReference type="Proteomes" id="UP000692954">
    <property type="component" value="Unassembled WGS sequence"/>
</dbReference>
<gene>
    <name evidence="3" type="ORF">PSON_ATCC_30995.1.T0490122</name>
</gene>
<feature type="transmembrane region" description="Helical" evidence="1">
    <location>
        <begin position="98"/>
        <end position="119"/>
    </location>
</feature>
<dbReference type="EMBL" id="CAJJDN010000049">
    <property type="protein sequence ID" value="CAD8085997.1"/>
    <property type="molecule type" value="Genomic_DNA"/>
</dbReference>
<proteinExistence type="predicted"/>
<dbReference type="InterPro" id="IPR039755">
    <property type="entry name" value="TBC1D23"/>
</dbReference>
<dbReference type="Pfam" id="PF00566">
    <property type="entry name" value="RabGAP-TBC"/>
    <property type="match status" value="1"/>
</dbReference>
<evidence type="ECO:0000313" key="3">
    <source>
        <dbReference type="EMBL" id="CAD8085997.1"/>
    </source>
</evidence>
<evidence type="ECO:0000259" key="2">
    <source>
        <dbReference type="PROSITE" id="PS50086"/>
    </source>
</evidence>
<organism evidence="3 4">
    <name type="scientific">Paramecium sonneborni</name>
    <dbReference type="NCBI Taxonomy" id="65129"/>
    <lineage>
        <taxon>Eukaryota</taxon>
        <taxon>Sar</taxon>
        <taxon>Alveolata</taxon>
        <taxon>Ciliophora</taxon>
        <taxon>Intramacronucleata</taxon>
        <taxon>Oligohymenophorea</taxon>
        <taxon>Peniculida</taxon>
        <taxon>Parameciidae</taxon>
        <taxon>Paramecium</taxon>
    </lineage>
</organism>
<reference evidence="3" key="1">
    <citation type="submission" date="2021-01" db="EMBL/GenBank/DDBJ databases">
        <authorList>
            <consortium name="Genoscope - CEA"/>
            <person name="William W."/>
        </authorList>
    </citation>
    <scope>NUCLEOTIDE SEQUENCE</scope>
</reference>
<dbReference type="SMART" id="SM00164">
    <property type="entry name" value="TBC"/>
    <property type="match status" value="1"/>
</dbReference>
<dbReference type="GO" id="GO:0005802">
    <property type="term" value="C:trans-Golgi network"/>
    <property type="evidence" value="ECO:0007669"/>
    <property type="project" value="TreeGrafter"/>
</dbReference>
<accession>A0A8S1MYL5</accession>
<dbReference type="GO" id="GO:0042147">
    <property type="term" value="P:retrograde transport, endosome to Golgi"/>
    <property type="evidence" value="ECO:0007669"/>
    <property type="project" value="InterPro"/>
</dbReference>